<dbReference type="Pfam" id="PF00023">
    <property type="entry name" value="Ank"/>
    <property type="match status" value="1"/>
</dbReference>
<name>A0AAN8NIG7_9PEZI</name>
<feature type="signal peptide" evidence="2">
    <location>
        <begin position="1"/>
        <end position="20"/>
    </location>
</feature>
<evidence type="ECO:0000313" key="4">
    <source>
        <dbReference type="Proteomes" id="UP001307849"/>
    </source>
</evidence>
<dbReference type="PROSITE" id="PS50297">
    <property type="entry name" value="ANK_REP_REGION"/>
    <property type="match status" value="1"/>
</dbReference>
<evidence type="ECO:0000256" key="2">
    <source>
        <dbReference type="SAM" id="SignalP"/>
    </source>
</evidence>
<dbReference type="EMBL" id="JAVHJM010000006">
    <property type="protein sequence ID" value="KAK6513271.1"/>
    <property type="molecule type" value="Genomic_DNA"/>
</dbReference>
<dbReference type="InterPro" id="IPR002110">
    <property type="entry name" value="Ankyrin_rpt"/>
</dbReference>
<dbReference type="PROSITE" id="PS50088">
    <property type="entry name" value="ANK_REPEAT"/>
    <property type="match status" value="1"/>
</dbReference>
<dbReference type="SUPFAM" id="SSF48403">
    <property type="entry name" value="Ankyrin repeat"/>
    <property type="match status" value="1"/>
</dbReference>
<accession>A0AAN8NIG7</accession>
<keyword evidence="4" id="KW-1185">Reference proteome</keyword>
<sequence length="129" mass="14674">MLLLFLTIIELKSQTPLSRAIEKGDDTIVEILLKNGAQPDLEDQNGWRFPSHDIWDKYSSYLPNSLEVITLLNSCDLHSVDTVCAMDKIGEYYFGTARFDEAMQWNEQTLVGKEKALGEDHPPEWSGLI</sequence>
<dbReference type="Pfam" id="PF13374">
    <property type="entry name" value="TPR_10"/>
    <property type="match status" value="1"/>
</dbReference>
<evidence type="ECO:0000313" key="3">
    <source>
        <dbReference type="EMBL" id="KAK6513271.1"/>
    </source>
</evidence>
<organism evidence="3 4">
    <name type="scientific">Arthrobotrys conoides</name>
    <dbReference type="NCBI Taxonomy" id="74498"/>
    <lineage>
        <taxon>Eukaryota</taxon>
        <taxon>Fungi</taxon>
        <taxon>Dikarya</taxon>
        <taxon>Ascomycota</taxon>
        <taxon>Pezizomycotina</taxon>
        <taxon>Orbiliomycetes</taxon>
        <taxon>Orbiliales</taxon>
        <taxon>Orbiliaceae</taxon>
        <taxon>Arthrobotrys</taxon>
    </lineage>
</organism>
<dbReference type="InterPro" id="IPR036770">
    <property type="entry name" value="Ankyrin_rpt-contain_sf"/>
</dbReference>
<evidence type="ECO:0008006" key="5">
    <source>
        <dbReference type="Google" id="ProtNLM"/>
    </source>
</evidence>
<proteinExistence type="predicted"/>
<evidence type="ECO:0000256" key="1">
    <source>
        <dbReference type="PROSITE-ProRule" id="PRU00023"/>
    </source>
</evidence>
<dbReference type="AlphaFoldDB" id="A0AAN8NIG7"/>
<reference evidence="3 4" key="1">
    <citation type="submission" date="2019-10" db="EMBL/GenBank/DDBJ databases">
        <authorList>
            <person name="Palmer J.M."/>
        </authorList>
    </citation>
    <scope>NUCLEOTIDE SEQUENCE [LARGE SCALE GENOMIC DNA]</scope>
    <source>
        <strain evidence="3 4">TWF506</strain>
    </source>
</reference>
<comment type="caution">
    <text evidence="3">The sequence shown here is derived from an EMBL/GenBank/DDBJ whole genome shotgun (WGS) entry which is preliminary data.</text>
</comment>
<gene>
    <name evidence="3" type="ORF">TWF506_009430</name>
</gene>
<feature type="repeat" description="ANK" evidence="1">
    <location>
        <begin position="12"/>
        <end position="44"/>
    </location>
</feature>
<keyword evidence="1" id="KW-0040">ANK repeat</keyword>
<dbReference type="Gene3D" id="1.25.40.20">
    <property type="entry name" value="Ankyrin repeat-containing domain"/>
    <property type="match status" value="1"/>
</dbReference>
<protein>
    <recommendedName>
        <fullName evidence="5">Ankyrin repeat protein</fullName>
    </recommendedName>
</protein>
<feature type="chain" id="PRO_5042873249" description="Ankyrin repeat protein" evidence="2">
    <location>
        <begin position="21"/>
        <end position="129"/>
    </location>
</feature>
<dbReference type="Proteomes" id="UP001307849">
    <property type="component" value="Unassembled WGS sequence"/>
</dbReference>
<keyword evidence="2" id="KW-0732">Signal</keyword>